<evidence type="ECO:0000256" key="1">
    <source>
        <dbReference type="SAM" id="MobiDB-lite"/>
    </source>
</evidence>
<reference evidence="2" key="2">
    <citation type="journal article" date="2023" name="BMC Genomics">
        <title>Pest status, molecular evolution, and epigenetic factors derived from the genome assembly of Frankliniella fusca, a thysanopteran phytovirus vector.</title>
        <authorList>
            <person name="Catto M.A."/>
            <person name="Labadie P.E."/>
            <person name="Jacobson A.L."/>
            <person name="Kennedy G.G."/>
            <person name="Srinivasan R."/>
            <person name="Hunt B.G."/>
        </authorList>
    </citation>
    <scope>NUCLEOTIDE SEQUENCE</scope>
    <source>
        <strain evidence="2">PL_HMW_Pooled</strain>
    </source>
</reference>
<comment type="caution">
    <text evidence="2">The sequence shown here is derived from an EMBL/GenBank/DDBJ whole genome shotgun (WGS) entry which is preliminary data.</text>
</comment>
<dbReference type="PANTHER" id="PTHR46113">
    <property type="entry name" value="SNAC DOMAIN-CONTAINING PROTEIN"/>
    <property type="match status" value="1"/>
</dbReference>
<reference evidence="2" key="1">
    <citation type="submission" date="2021-07" db="EMBL/GenBank/DDBJ databases">
        <authorList>
            <person name="Catto M.A."/>
            <person name="Jacobson A."/>
            <person name="Kennedy G."/>
            <person name="Labadie P."/>
            <person name="Hunt B.G."/>
            <person name="Srinivasan R."/>
        </authorList>
    </citation>
    <scope>NUCLEOTIDE SEQUENCE</scope>
    <source>
        <strain evidence="2">PL_HMW_Pooled</strain>
        <tissue evidence="2">Head</tissue>
    </source>
</reference>
<gene>
    <name evidence="2" type="ORF">KUF71_007119</name>
</gene>
<evidence type="ECO:0000313" key="2">
    <source>
        <dbReference type="EMBL" id="KAK3917640.1"/>
    </source>
</evidence>
<name>A0AAE1HBW1_9NEOP</name>
<feature type="region of interest" description="Disordered" evidence="1">
    <location>
        <begin position="1"/>
        <end position="54"/>
    </location>
</feature>
<proteinExistence type="predicted"/>
<dbReference type="PANTHER" id="PTHR46113:SF1">
    <property type="entry name" value="PEPTIDASE M17 LEUCYL AMINOPEPTIDASE N-TERMINAL DOMAIN-CONTAINING PROTEIN"/>
    <property type="match status" value="1"/>
</dbReference>
<feature type="compositionally biased region" description="Polar residues" evidence="1">
    <location>
        <begin position="1"/>
        <end position="13"/>
    </location>
</feature>
<organism evidence="2 3">
    <name type="scientific">Frankliniella fusca</name>
    <dbReference type="NCBI Taxonomy" id="407009"/>
    <lineage>
        <taxon>Eukaryota</taxon>
        <taxon>Metazoa</taxon>
        <taxon>Ecdysozoa</taxon>
        <taxon>Arthropoda</taxon>
        <taxon>Hexapoda</taxon>
        <taxon>Insecta</taxon>
        <taxon>Pterygota</taxon>
        <taxon>Neoptera</taxon>
        <taxon>Paraneoptera</taxon>
        <taxon>Thysanoptera</taxon>
        <taxon>Terebrantia</taxon>
        <taxon>Thripoidea</taxon>
        <taxon>Thripidae</taxon>
        <taxon>Frankliniella</taxon>
    </lineage>
</organism>
<dbReference type="AlphaFoldDB" id="A0AAE1HBW1"/>
<dbReference type="EMBL" id="JAHWGI010000769">
    <property type="protein sequence ID" value="KAK3917640.1"/>
    <property type="molecule type" value="Genomic_DNA"/>
</dbReference>
<dbReference type="Proteomes" id="UP001219518">
    <property type="component" value="Unassembled WGS sequence"/>
</dbReference>
<protein>
    <submittedName>
        <fullName evidence="2">Nitrate/nitrite antiporter NarK1</fullName>
    </submittedName>
</protein>
<sequence length="372" mass="41816">MVIAAANQTPVSTSEKRKAERIAAGGSKRRKIEIIDDDSDSPASDVNDPEVPDPTLPAPMTIHFDGLKMSPLTGGDSFIERLPIVIMQGRDDYEYLLRLAIIYLGGTPPGGIKFRPPMALSSARFMGRIIYCLTIEMFAKAGEFEVSSDLLPKLRDANIFFVTIYLPAWFSAFDALSAPRHDLELMKSLLDYKAISPIVSQIAVDAFKNHLWYLSEHCVAIALFDPNVPVDTKRLMVNNLSKKCQRKKRIFKFTIPKNLQVIATADLSIFVNEKTLEFFKIVGLNMDFLSEDPHCWPSLPSYAEAQSVVRGLQVVNDCAERAVALVKSFNNSITKDELDFQNLLLVMKKERASGDEDKERTLKKYFELNNNE</sequence>
<evidence type="ECO:0000313" key="3">
    <source>
        <dbReference type="Proteomes" id="UP001219518"/>
    </source>
</evidence>
<accession>A0AAE1HBW1</accession>
<keyword evidence="3" id="KW-1185">Reference proteome</keyword>